<feature type="binding site" evidence="6 7">
    <location>
        <position position="131"/>
    </location>
    <ligand>
        <name>S-adenosyl-L-methionine</name>
        <dbReference type="ChEBI" id="CHEBI:59789"/>
    </ligand>
</feature>
<evidence type="ECO:0000256" key="5">
    <source>
        <dbReference type="ARBA" id="ARBA00022694"/>
    </source>
</evidence>
<dbReference type="NCBIfam" id="TIGR00185">
    <property type="entry name" value="tRNA_yibK_trmL"/>
    <property type="match status" value="1"/>
</dbReference>
<evidence type="ECO:0000256" key="7">
    <source>
        <dbReference type="PIRSR" id="PIRSR029256-1"/>
    </source>
</evidence>
<dbReference type="PANTHER" id="PTHR42971">
    <property type="entry name" value="TRNA (CYTIDINE(34)-2'-O)-METHYLTRANSFERASE"/>
    <property type="match status" value="1"/>
</dbReference>
<dbReference type="PANTHER" id="PTHR42971:SF1">
    <property type="entry name" value="TRNA (CYTIDINE(34)-2'-O)-METHYLTRANSFERASE"/>
    <property type="match status" value="1"/>
</dbReference>
<dbReference type="GO" id="GO:0042802">
    <property type="term" value="F:identical protein binding"/>
    <property type="evidence" value="ECO:0007669"/>
    <property type="project" value="UniProtKB-ARBA"/>
</dbReference>
<organism evidence="9 10">
    <name type="scientific">Eubacterium aggregans</name>
    <dbReference type="NCBI Taxonomy" id="81409"/>
    <lineage>
        <taxon>Bacteria</taxon>
        <taxon>Bacillati</taxon>
        <taxon>Bacillota</taxon>
        <taxon>Clostridia</taxon>
        <taxon>Eubacteriales</taxon>
        <taxon>Eubacteriaceae</taxon>
        <taxon>Eubacterium</taxon>
    </lineage>
</organism>
<dbReference type="AlphaFoldDB" id="A0A1H4DAF1"/>
<feature type="domain" description="tRNA/rRNA methyltransferase SpoU type" evidence="8">
    <location>
        <begin position="2"/>
        <end position="143"/>
    </location>
</feature>
<proteinExistence type="inferred from homology"/>
<reference evidence="9 10" key="1">
    <citation type="submission" date="2016-10" db="EMBL/GenBank/DDBJ databases">
        <authorList>
            <person name="de Groot N.N."/>
        </authorList>
    </citation>
    <scope>NUCLEOTIDE SEQUENCE [LARGE SCALE GENOMIC DNA]</scope>
    <source>
        <strain evidence="9 10">SR12</strain>
    </source>
</reference>
<dbReference type="RefSeq" id="WP_207647830.1">
    <property type="nucleotide sequence ID" value="NZ_FNRK01000022.1"/>
</dbReference>
<dbReference type="InterPro" id="IPR001537">
    <property type="entry name" value="SpoU_MeTrfase"/>
</dbReference>
<evidence type="ECO:0000313" key="9">
    <source>
        <dbReference type="EMBL" id="SEA69745.1"/>
    </source>
</evidence>
<evidence type="ECO:0000256" key="4">
    <source>
        <dbReference type="ARBA" id="ARBA00022691"/>
    </source>
</evidence>
<dbReference type="SUPFAM" id="SSF75217">
    <property type="entry name" value="alpha/beta knot"/>
    <property type="match status" value="1"/>
</dbReference>
<dbReference type="EMBL" id="FNRK01000022">
    <property type="protein sequence ID" value="SEA69745.1"/>
    <property type="molecule type" value="Genomic_DNA"/>
</dbReference>
<dbReference type="GO" id="GO:0003723">
    <property type="term" value="F:RNA binding"/>
    <property type="evidence" value="ECO:0007669"/>
    <property type="project" value="InterPro"/>
</dbReference>
<dbReference type="EC" id="2.1.1.207" evidence="6"/>
<protein>
    <recommendedName>
        <fullName evidence="6">Putative tRNA (cytidine(34)-2'-O)-methyltransferase</fullName>
        <ecNumber evidence="6">2.1.1.207</ecNumber>
    </recommendedName>
    <alternativeName>
        <fullName evidence="6">tRNA (cytidine/uridine-2'-O-)-methyltransferase</fullName>
    </alternativeName>
</protein>
<keyword evidence="5 6" id="KW-0819">tRNA processing</keyword>
<dbReference type="GO" id="GO:0005737">
    <property type="term" value="C:cytoplasm"/>
    <property type="evidence" value="ECO:0007669"/>
    <property type="project" value="UniProtKB-SubCell"/>
</dbReference>
<dbReference type="Pfam" id="PF00588">
    <property type="entry name" value="SpoU_methylase"/>
    <property type="match status" value="1"/>
</dbReference>
<evidence type="ECO:0000256" key="3">
    <source>
        <dbReference type="ARBA" id="ARBA00022679"/>
    </source>
</evidence>
<dbReference type="GO" id="GO:0141102">
    <property type="term" value="F:tRNA (5-carboxymethylaminomethyluridine(34)-2'-O)-methyltransferase activity"/>
    <property type="evidence" value="ECO:0007669"/>
    <property type="project" value="RHEA"/>
</dbReference>
<evidence type="ECO:0000259" key="8">
    <source>
        <dbReference type="Pfam" id="PF00588"/>
    </source>
</evidence>
<name>A0A1H4DAF1_9FIRM</name>
<dbReference type="Proteomes" id="UP000199394">
    <property type="component" value="Unassembled WGS sequence"/>
</dbReference>
<sequence length="155" mass="17940">MINIVLFQPEIPQNTGNIARTCALTETKLHLIKPLGFSISDKAVKRAGLDYWDLVDLTVYDNFEDFITTNSQAKLYLMTTHGEKHYADIEYPDDAFIMFGRETAGLPESIHSRYPENRFRIPMKDHPHARSLNLANSVNIVLYEALRQHHYYDLI</sequence>
<keyword evidence="10" id="KW-1185">Reference proteome</keyword>
<gene>
    <name evidence="9" type="ORF">SAMN04515656_12219</name>
</gene>
<keyword evidence="3 6" id="KW-0808">Transferase</keyword>
<comment type="catalytic activity">
    <reaction evidence="6">
        <text>cytidine(34) in tRNA + S-adenosyl-L-methionine = 2'-O-methylcytidine(34) in tRNA + S-adenosyl-L-homocysteine + H(+)</text>
        <dbReference type="Rhea" id="RHEA:43084"/>
        <dbReference type="Rhea" id="RHEA-COMP:10331"/>
        <dbReference type="Rhea" id="RHEA-COMP:10332"/>
        <dbReference type="ChEBI" id="CHEBI:15378"/>
        <dbReference type="ChEBI" id="CHEBI:57856"/>
        <dbReference type="ChEBI" id="CHEBI:59789"/>
        <dbReference type="ChEBI" id="CHEBI:74495"/>
        <dbReference type="ChEBI" id="CHEBI:82748"/>
        <dbReference type="EC" id="2.1.1.207"/>
    </reaction>
</comment>
<dbReference type="InterPro" id="IPR016914">
    <property type="entry name" value="TrmL"/>
</dbReference>
<dbReference type="InterPro" id="IPR029026">
    <property type="entry name" value="tRNA_m1G_MTases_N"/>
</dbReference>
<keyword evidence="2 6" id="KW-0489">Methyltransferase</keyword>
<comment type="function">
    <text evidence="6">Could methylate the ribose at the nucleotide 34 wobble position in tRNA.</text>
</comment>
<comment type="subcellular location">
    <subcellularLocation>
        <location evidence="6">Cytoplasm</location>
    </subcellularLocation>
</comment>
<comment type="similarity">
    <text evidence="6">Belongs to the class IV-like SAM-binding methyltransferase superfamily. RNA methyltransferase TrmH family. TrmL subfamily.</text>
</comment>
<evidence type="ECO:0000313" key="10">
    <source>
        <dbReference type="Proteomes" id="UP000199394"/>
    </source>
</evidence>
<evidence type="ECO:0000256" key="2">
    <source>
        <dbReference type="ARBA" id="ARBA00022603"/>
    </source>
</evidence>
<dbReference type="GO" id="GO:0141098">
    <property type="term" value="F:tRNA (cytidine(34)-2'-O)-methyltransferase activity"/>
    <property type="evidence" value="ECO:0007669"/>
    <property type="project" value="RHEA"/>
</dbReference>
<keyword evidence="1 6" id="KW-0963">Cytoplasm</keyword>
<feature type="binding site" evidence="6 7">
    <location>
        <position position="100"/>
    </location>
    <ligand>
        <name>S-adenosyl-L-methionine</name>
        <dbReference type="ChEBI" id="CHEBI:59789"/>
    </ligand>
</feature>
<dbReference type="GO" id="GO:0002130">
    <property type="term" value="P:wobble position ribose methylation"/>
    <property type="evidence" value="ECO:0007669"/>
    <property type="project" value="TreeGrafter"/>
</dbReference>
<dbReference type="InterPro" id="IPR029028">
    <property type="entry name" value="Alpha/beta_knot_MTases"/>
</dbReference>
<dbReference type="FunFam" id="3.40.1280.10:FF:000002">
    <property type="entry name" value="Peptidylprolyl isomerase"/>
    <property type="match status" value="1"/>
</dbReference>
<feature type="binding site" evidence="6 7">
    <location>
        <position position="78"/>
    </location>
    <ligand>
        <name>S-adenosyl-L-methionine</name>
        <dbReference type="ChEBI" id="CHEBI:59789"/>
    </ligand>
</feature>
<dbReference type="STRING" id="81409.SAMN04515656_12219"/>
<feature type="binding site" evidence="6 7">
    <location>
        <position position="121"/>
    </location>
    <ligand>
        <name>S-adenosyl-L-methionine</name>
        <dbReference type="ChEBI" id="CHEBI:59789"/>
    </ligand>
</feature>
<dbReference type="HAMAP" id="MF_01885">
    <property type="entry name" value="tRNA_methyltr_TrmL"/>
    <property type="match status" value="1"/>
</dbReference>
<accession>A0A1H4DAF1</accession>
<evidence type="ECO:0000256" key="1">
    <source>
        <dbReference type="ARBA" id="ARBA00022490"/>
    </source>
</evidence>
<dbReference type="CDD" id="cd18094">
    <property type="entry name" value="SpoU-like_TrmL"/>
    <property type="match status" value="1"/>
</dbReference>
<evidence type="ECO:0000256" key="6">
    <source>
        <dbReference type="HAMAP-Rule" id="MF_01885"/>
    </source>
</evidence>
<keyword evidence="4 6" id="KW-0949">S-adenosyl-L-methionine</keyword>
<comment type="catalytic activity">
    <reaction evidence="6">
        <text>5-carboxymethylaminomethyluridine(34) in tRNA(Leu) + S-adenosyl-L-methionine = 5-carboxymethylaminomethyl-2'-O-methyluridine(34) in tRNA(Leu) + S-adenosyl-L-homocysteine + H(+)</text>
        <dbReference type="Rhea" id="RHEA:43088"/>
        <dbReference type="Rhea" id="RHEA-COMP:10333"/>
        <dbReference type="Rhea" id="RHEA-COMP:10334"/>
        <dbReference type="ChEBI" id="CHEBI:15378"/>
        <dbReference type="ChEBI" id="CHEBI:57856"/>
        <dbReference type="ChEBI" id="CHEBI:59789"/>
        <dbReference type="ChEBI" id="CHEBI:74508"/>
        <dbReference type="ChEBI" id="CHEBI:74511"/>
        <dbReference type="EC" id="2.1.1.207"/>
    </reaction>
</comment>
<dbReference type="PIRSF" id="PIRSF029256">
    <property type="entry name" value="SpoU_TrmH_prd"/>
    <property type="match status" value="1"/>
</dbReference>
<dbReference type="Gene3D" id="3.40.1280.10">
    <property type="match status" value="1"/>
</dbReference>